<dbReference type="Gene3D" id="3.90.870.10">
    <property type="entry name" value="DHBP synthase"/>
    <property type="match status" value="1"/>
</dbReference>
<keyword evidence="8 13" id="KW-0548">Nucleotidyltransferase</keyword>
<dbReference type="EMBL" id="FMJD01000007">
    <property type="protein sequence ID" value="SCM75638.1"/>
    <property type="molecule type" value="Genomic_DNA"/>
</dbReference>
<dbReference type="PANTHER" id="PTHR17490:SF16">
    <property type="entry name" value="THREONYLCARBAMOYL-AMP SYNTHASE"/>
    <property type="match status" value="1"/>
</dbReference>
<evidence type="ECO:0000259" key="15">
    <source>
        <dbReference type="PROSITE" id="PS51163"/>
    </source>
</evidence>
<keyword evidence="7 13" id="KW-0819">tRNA processing</keyword>
<feature type="binding site" evidence="14">
    <location>
        <position position="70"/>
    </location>
    <ligand>
        <name>L-threonine</name>
        <dbReference type="ChEBI" id="CHEBI:57926"/>
    </ligand>
</feature>
<protein>
    <recommendedName>
        <fullName evidence="4 13">Threonylcarbamoyl-AMP synthase</fullName>
        <shortName evidence="13">TC-AMP synthase</shortName>
        <ecNumber evidence="3 13">2.7.7.87</ecNumber>
    </recommendedName>
    <alternativeName>
        <fullName evidence="11 13">L-threonylcarbamoyladenylate synthase</fullName>
    </alternativeName>
</protein>
<dbReference type="Pfam" id="PF03481">
    <property type="entry name" value="Sua5_C"/>
    <property type="match status" value="1"/>
</dbReference>
<comment type="similarity">
    <text evidence="2 13">Belongs to the SUA5 family.</text>
</comment>
<dbReference type="AlphaFoldDB" id="A0A212LDT5"/>
<proteinExistence type="inferred from homology"/>
<keyword evidence="10 13" id="KW-0067">ATP-binding</keyword>
<feature type="binding site" evidence="14">
    <location>
        <position position="185"/>
    </location>
    <ligand>
        <name>L-threonine</name>
        <dbReference type="ChEBI" id="CHEBI:57926"/>
    </ligand>
</feature>
<feature type="binding site" evidence="14">
    <location>
        <position position="145"/>
    </location>
    <ligand>
        <name>L-threonine</name>
        <dbReference type="ChEBI" id="CHEBI:57926"/>
    </ligand>
</feature>
<dbReference type="PANTHER" id="PTHR17490">
    <property type="entry name" value="SUA5"/>
    <property type="match status" value="1"/>
</dbReference>
<name>A0A212LDT5_9HYPH</name>
<evidence type="ECO:0000256" key="4">
    <source>
        <dbReference type="ARBA" id="ARBA00015492"/>
    </source>
</evidence>
<evidence type="ECO:0000256" key="9">
    <source>
        <dbReference type="ARBA" id="ARBA00022741"/>
    </source>
</evidence>
<evidence type="ECO:0000256" key="1">
    <source>
        <dbReference type="ARBA" id="ARBA00004496"/>
    </source>
</evidence>
<evidence type="ECO:0000256" key="6">
    <source>
        <dbReference type="ARBA" id="ARBA00022679"/>
    </source>
</evidence>
<accession>A0A212LDT5</accession>
<dbReference type="InterPro" id="IPR038385">
    <property type="entry name" value="Sua5/YwlC_C"/>
</dbReference>
<evidence type="ECO:0000256" key="10">
    <source>
        <dbReference type="ARBA" id="ARBA00022840"/>
    </source>
</evidence>
<dbReference type="FunFam" id="3.90.870.10:FF:000009">
    <property type="entry name" value="Threonylcarbamoyl-AMP synthase, putative"/>
    <property type="match status" value="1"/>
</dbReference>
<keyword evidence="5 13" id="KW-0963">Cytoplasm</keyword>
<dbReference type="GO" id="GO:0000049">
    <property type="term" value="F:tRNA binding"/>
    <property type="evidence" value="ECO:0007669"/>
    <property type="project" value="TreeGrafter"/>
</dbReference>
<feature type="binding site" evidence="14">
    <location>
        <position position="38"/>
    </location>
    <ligand>
        <name>L-threonine</name>
        <dbReference type="ChEBI" id="CHEBI:57926"/>
    </ligand>
</feature>
<evidence type="ECO:0000256" key="3">
    <source>
        <dbReference type="ARBA" id="ARBA00012584"/>
    </source>
</evidence>
<reference evidence="16" key="1">
    <citation type="submission" date="2016-08" db="EMBL/GenBank/DDBJ databases">
        <authorList>
            <person name="Seilhamer J.J."/>
        </authorList>
    </citation>
    <scope>NUCLEOTIDE SEQUENCE</scope>
    <source>
        <strain evidence="16">86</strain>
    </source>
</reference>
<dbReference type="Pfam" id="PF01300">
    <property type="entry name" value="Sua5_yciO_yrdC"/>
    <property type="match status" value="1"/>
</dbReference>
<evidence type="ECO:0000256" key="13">
    <source>
        <dbReference type="PIRNR" id="PIRNR004930"/>
    </source>
</evidence>
<dbReference type="InterPro" id="IPR050156">
    <property type="entry name" value="TC-AMP_synthase_SUA5"/>
</dbReference>
<feature type="binding site" evidence="14">
    <location>
        <position position="65"/>
    </location>
    <ligand>
        <name>ATP</name>
        <dbReference type="ChEBI" id="CHEBI:30616"/>
    </ligand>
</feature>
<evidence type="ECO:0000313" key="16">
    <source>
        <dbReference type="EMBL" id="SCM75638.1"/>
    </source>
</evidence>
<dbReference type="NCBIfam" id="TIGR00057">
    <property type="entry name" value="L-threonylcarbamoyladenylate synthase"/>
    <property type="match status" value="1"/>
</dbReference>
<dbReference type="InterPro" id="IPR010923">
    <property type="entry name" value="T(6)A37_SUA5"/>
</dbReference>
<keyword evidence="6 13" id="KW-0808">Transferase</keyword>
<feature type="binding site" evidence="14">
    <location>
        <position position="147"/>
    </location>
    <ligand>
        <name>ATP</name>
        <dbReference type="ChEBI" id="CHEBI:30616"/>
    </ligand>
</feature>
<dbReference type="InterPro" id="IPR006070">
    <property type="entry name" value="Sua5-like_dom"/>
</dbReference>
<feature type="binding site" evidence="14">
    <location>
        <position position="61"/>
    </location>
    <ligand>
        <name>ATP</name>
        <dbReference type="ChEBI" id="CHEBI:30616"/>
    </ligand>
</feature>
<dbReference type="EC" id="2.7.7.87" evidence="3 13"/>
<dbReference type="GO" id="GO:0005524">
    <property type="term" value="F:ATP binding"/>
    <property type="evidence" value="ECO:0007669"/>
    <property type="project" value="UniProtKB-UniRule"/>
</dbReference>
<sequence>MPHRSSELARIEAATDEAIRLAADHIRQGELVAFPTETVYGLGADATRGQAVAAIYEAKGRPSFNPLIAHVDSIAMAERLVIFDPLSRRLAETFWPGPLTLVLPARPDCPVSSLATAGLDTLAVRMPSHRVALDLIRAAGVPIVAPSANTSGHVSPTSAAHVYGDLSRRVPLILDGGRTEVGLESTILQVRDGTPYLLRPGGLAREEIEAVTGIAVVRSEGDPAAAPVAPGMLASHYAPRARVRLDARRVEPSEALLAFGGATIHGIAEAARVFNLSPSGNLREAAANLFDMLRRADGDDVAGIAVAPIPTHGLGEAIRDRLRRAAAPR</sequence>
<comment type="catalytic activity">
    <reaction evidence="12 13">
        <text>L-threonine + hydrogencarbonate + ATP = L-threonylcarbamoyladenylate + diphosphate + H2O</text>
        <dbReference type="Rhea" id="RHEA:36407"/>
        <dbReference type="ChEBI" id="CHEBI:15377"/>
        <dbReference type="ChEBI" id="CHEBI:17544"/>
        <dbReference type="ChEBI" id="CHEBI:30616"/>
        <dbReference type="ChEBI" id="CHEBI:33019"/>
        <dbReference type="ChEBI" id="CHEBI:57926"/>
        <dbReference type="ChEBI" id="CHEBI:73682"/>
        <dbReference type="EC" id="2.7.7.87"/>
    </reaction>
</comment>
<dbReference type="PROSITE" id="PS51163">
    <property type="entry name" value="YRDC"/>
    <property type="match status" value="1"/>
</dbReference>
<evidence type="ECO:0000256" key="7">
    <source>
        <dbReference type="ARBA" id="ARBA00022694"/>
    </source>
</evidence>
<dbReference type="GO" id="GO:0005737">
    <property type="term" value="C:cytoplasm"/>
    <property type="evidence" value="ECO:0007669"/>
    <property type="project" value="UniProtKB-SubCell"/>
</dbReference>
<dbReference type="GO" id="GO:0003725">
    <property type="term" value="F:double-stranded RNA binding"/>
    <property type="evidence" value="ECO:0007669"/>
    <property type="project" value="UniProtKB-UniRule"/>
</dbReference>
<feature type="domain" description="YrdC-like" evidence="15">
    <location>
        <begin position="16"/>
        <end position="203"/>
    </location>
</feature>
<evidence type="ECO:0000256" key="5">
    <source>
        <dbReference type="ARBA" id="ARBA00022490"/>
    </source>
</evidence>
<dbReference type="Gene3D" id="3.40.50.11030">
    <property type="entry name" value="Threonylcarbamoyl-AMP synthase, C-terminal domain"/>
    <property type="match status" value="1"/>
</dbReference>
<dbReference type="GO" id="GO:0061710">
    <property type="term" value="F:L-threonylcarbamoyladenylate synthase"/>
    <property type="evidence" value="ECO:0007669"/>
    <property type="project" value="UniProtKB-EC"/>
</dbReference>
<dbReference type="GO" id="GO:0006450">
    <property type="term" value="P:regulation of translational fidelity"/>
    <property type="evidence" value="ECO:0007669"/>
    <property type="project" value="TreeGrafter"/>
</dbReference>
<dbReference type="PIRSF" id="PIRSF004930">
    <property type="entry name" value="Tln_factor_SUA5"/>
    <property type="match status" value="1"/>
</dbReference>
<evidence type="ECO:0000256" key="12">
    <source>
        <dbReference type="ARBA" id="ARBA00048366"/>
    </source>
</evidence>
<organism evidence="16">
    <name type="scientific">uncultured Pleomorphomonas sp</name>
    <dbReference type="NCBI Taxonomy" id="442121"/>
    <lineage>
        <taxon>Bacteria</taxon>
        <taxon>Pseudomonadati</taxon>
        <taxon>Pseudomonadota</taxon>
        <taxon>Alphaproteobacteria</taxon>
        <taxon>Hyphomicrobiales</taxon>
        <taxon>Pleomorphomonadaceae</taxon>
        <taxon>Pleomorphomonas</taxon>
        <taxon>environmental samples</taxon>
    </lineage>
</organism>
<gene>
    <name evidence="16" type="primary">ywlC</name>
    <name evidence="16" type="ORF">KL86PLE_30085</name>
</gene>
<dbReference type="RefSeq" id="WP_288196000.1">
    <property type="nucleotide sequence ID" value="NZ_LT608334.1"/>
</dbReference>
<dbReference type="GO" id="GO:0008033">
    <property type="term" value="P:tRNA processing"/>
    <property type="evidence" value="ECO:0007669"/>
    <property type="project" value="UniProtKB-KW"/>
</dbReference>
<feature type="binding site" evidence="14">
    <location>
        <position position="125"/>
    </location>
    <ligand>
        <name>L-threonine</name>
        <dbReference type="ChEBI" id="CHEBI:57926"/>
    </ligand>
</feature>
<feature type="binding site" evidence="14">
    <location>
        <position position="199"/>
    </location>
    <ligand>
        <name>ATP</name>
        <dbReference type="ChEBI" id="CHEBI:30616"/>
    </ligand>
</feature>
<dbReference type="SUPFAM" id="SSF55821">
    <property type="entry name" value="YrdC/RibB"/>
    <property type="match status" value="1"/>
</dbReference>
<evidence type="ECO:0000256" key="14">
    <source>
        <dbReference type="PIRSR" id="PIRSR004930-1"/>
    </source>
</evidence>
<feature type="binding site" evidence="14">
    <location>
        <position position="237"/>
    </location>
    <ligand>
        <name>ATP</name>
        <dbReference type="ChEBI" id="CHEBI:30616"/>
    </ligand>
</feature>
<evidence type="ECO:0000256" key="2">
    <source>
        <dbReference type="ARBA" id="ARBA00007663"/>
    </source>
</evidence>
<comment type="function">
    <text evidence="13">Required for the formation of a threonylcarbamoyl group on adenosine at position 37 (t(6)A37) in tRNAs that read codons beginning with adenine.</text>
</comment>
<feature type="binding site" evidence="14">
    <location>
        <position position="155"/>
    </location>
    <ligand>
        <name>ATP</name>
        <dbReference type="ChEBI" id="CHEBI:30616"/>
    </ligand>
</feature>
<feature type="binding site" evidence="14">
    <location>
        <position position="121"/>
    </location>
    <ligand>
        <name>ATP</name>
        <dbReference type="ChEBI" id="CHEBI:30616"/>
    </ligand>
</feature>
<keyword evidence="9 13" id="KW-0547">Nucleotide-binding</keyword>
<comment type="subcellular location">
    <subcellularLocation>
        <location evidence="1 13">Cytoplasm</location>
    </subcellularLocation>
</comment>
<evidence type="ECO:0000256" key="8">
    <source>
        <dbReference type="ARBA" id="ARBA00022695"/>
    </source>
</evidence>
<dbReference type="InterPro" id="IPR005145">
    <property type="entry name" value="Sua5_C"/>
</dbReference>
<evidence type="ECO:0000256" key="11">
    <source>
        <dbReference type="ARBA" id="ARBA00029774"/>
    </source>
</evidence>
<dbReference type="InterPro" id="IPR017945">
    <property type="entry name" value="DHBP_synth_RibB-like_a/b_dom"/>
</dbReference>